<keyword evidence="2" id="KW-1185">Reference proteome</keyword>
<dbReference type="Proteomes" id="UP000887575">
    <property type="component" value="Unassembled WGS sequence"/>
</dbReference>
<name>A0AAF3FJL8_9BILA</name>
<sequence length="74" mass="8353">MAPVAPDIEDPQNEIPPSPPITPNENLKKNEGHHLSTTFIEKDKVEKLIMEKDEPPTLGKNRQNDEDDEVGFSF</sequence>
<proteinExistence type="predicted"/>
<organism evidence="2 3">
    <name type="scientific">Mesorhabditis belari</name>
    <dbReference type="NCBI Taxonomy" id="2138241"/>
    <lineage>
        <taxon>Eukaryota</taxon>
        <taxon>Metazoa</taxon>
        <taxon>Ecdysozoa</taxon>
        <taxon>Nematoda</taxon>
        <taxon>Chromadorea</taxon>
        <taxon>Rhabditida</taxon>
        <taxon>Rhabditina</taxon>
        <taxon>Rhabditomorpha</taxon>
        <taxon>Rhabditoidea</taxon>
        <taxon>Rhabditidae</taxon>
        <taxon>Mesorhabditinae</taxon>
        <taxon>Mesorhabditis</taxon>
    </lineage>
</organism>
<feature type="region of interest" description="Disordered" evidence="1">
    <location>
        <begin position="1"/>
        <end position="74"/>
    </location>
</feature>
<feature type="compositionally biased region" description="Basic and acidic residues" evidence="1">
    <location>
        <begin position="26"/>
        <end position="55"/>
    </location>
</feature>
<reference evidence="3" key="1">
    <citation type="submission" date="2024-02" db="UniProtKB">
        <authorList>
            <consortium name="WormBaseParasite"/>
        </authorList>
    </citation>
    <scope>IDENTIFICATION</scope>
</reference>
<dbReference type="AlphaFoldDB" id="A0AAF3FJL8"/>
<evidence type="ECO:0000256" key="1">
    <source>
        <dbReference type="SAM" id="MobiDB-lite"/>
    </source>
</evidence>
<feature type="compositionally biased region" description="Acidic residues" evidence="1">
    <location>
        <begin position="65"/>
        <end position="74"/>
    </location>
</feature>
<dbReference type="WBParaSite" id="MBELARI_LOCUS7291">
    <property type="protein sequence ID" value="MBELARI_LOCUS7291"/>
    <property type="gene ID" value="MBELARI_LOCUS7291"/>
</dbReference>
<accession>A0AAF3FJL8</accession>
<protein>
    <submittedName>
        <fullName evidence="3">Uncharacterized protein</fullName>
    </submittedName>
</protein>
<evidence type="ECO:0000313" key="3">
    <source>
        <dbReference type="WBParaSite" id="MBELARI_LOCUS7291"/>
    </source>
</evidence>
<evidence type="ECO:0000313" key="2">
    <source>
        <dbReference type="Proteomes" id="UP000887575"/>
    </source>
</evidence>